<dbReference type="Gene3D" id="1.20.1730.10">
    <property type="entry name" value="Sodium/glucose cotransporter"/>
    <property type="match status" value="1"/>
</dbReference>
<keyword evidence="4" id="KW-1003">Cell membrane</keyword>
<feature type="transmembrane region" description="Helical" evidence="12">
    <location>
        <begin position="121"/>
        <end position="144"/>
    </location>
</feature>
<keyword evidence="7" id="KW-0915">Sodium</keyword>
<evidence type="ECO:0000256" key="7">
    <source>
        <dbReference type="ARBA" id="ARBA00023053"/>
    </source>
</evidence>
<dbReference type="GO" id="GO:0006814">
    <property type="term" value="P:sodium ion transport"/>
    <property type="evidence" value="ECO:0007669"/>
    <property type="project" value="UniProtKB-KW"/>
</dbReference>
<evidence type="ECO:0000313" key="14">
    <source>
        <dbReference type="Proteomes" id="UP000663879"/>
    </source>
</evidence>
<keyword evidence="9 12" id="KW-0472">Membrane</keyword>
<feature type="transmembrane region" description="Helical" evidence="12">
    <location>
        <begin position="336"/>
        <end position="365"/>
    </location>
</feature>
<dbReference type="OrthoDB" id="6132759at2759"/>
<feature type="transmembrane region" description="Helical" evidence="12">
    <location>
        <begin position="50"/>
        <end position="68"/>
    </location>
</feature>
<dbReference type="PANTHER" id="PTHR42985">
    <property type="entry name" value="SODIUM-COUPLED MONOCARBOXYLATE TRANSPORTER"/>
    <property type="match status" value="1"/>
</dbReference>
<evidence type="ECO:0008006" key="15">
    <source>
        <dbReference type="Google" id="ProtNLM"/>
    </source>
</evidence>
<evidence type="ECO:0000256" key="4">
    <source>
        <dbReference type="ARBA" id="ARBA00022475"/>
    </source>
</evidence>
<gene>
    <name evidence="13" type="ORF">OXX778_LOCUS15487</name>
</gene>
<evidence type="ECO:0000256" key="10">
    <source>
        <dbReference type="ARBA" id="ARBA00023201"/>
    </source>
</evidence>
<evidence type="ECO:0000256" key="11">
    <source>
        <dbReference type="RuleBase" id="RU362091"/>
    </source>
</evidence>
<keyword evidence="10" id="KW-0739">Sodium transport</keyword>
<feature type="transmembrane region" description="Helical" evidence="12">
    <location>
        <begin position="80"/>
        <end position="100"/>
    </location>
</feature>
<feature type="transmembrane region" description="Helical" evidence="12">
    <location>
        <begin position="12"/>
        <end position="30"/>
    </location>
</feature>
<dbReference type="GO" id="GO:0005886">
    <property type="term" value="C:plasma membrane"/>
    <property type="evidence" value="ECO:0007669"/>
    <property type="project" value="UniProtKB-SubCell"/>
</dbReference>
<evidence type="ECO:0000256" key="1">
    <source>
        <dbReference type="ARBA" id="ARBA00004651"/>
    </source>
</evidence>
<keyword evidence="3" id="KW-0813">Transport</keyword>
<comment type="subcellular location">
    <subcellularLocation>
        <location evidence="1">Cell membrane</location>
        <topology evidence="1">Multi-pass membrane protein</topology>
    </subcellularLocation>
</comment>
<keyword evidence="5 12" id="KW-0812">Transmembrane</keyword>
<evidence type="ECO:0000313" key="13">
    <source>
        <dbReference type="EMBL" id="CAF0982331.1"/>
    </source>
</evidence>
<protein>
    <recommendedName>
        <fullName evidence="15">Sodium-coupled monocarboxylate transporter 1</fullName>
    </recommendedName>
</protein>
<feature type="transmembrane region" description="Helical" evidence="12">
    <location>
        <begin position="386"/>
        <end position="406"/>
    </location>
</feature>
<dbReference type="GO" id="GO:0015293">
    <property type="term" value="F:symporter activity"/>
    <property type="evidence" value="ECO:0007669"/>
    <property type="project" value="TreeGrafter"/>
</dbReference>
<reference evidence="13" key="1">
    <citation type="submission" date="2021-02" db="EMBL/GenBank/DDBJ databases">
        <authorList>
            <person name="Nowell W R."/>
        </authorList>
    </citation>
    <scope>NUCLEOTIDE SEQUENCE</scope>
    <source>
        <strain evidence="13">Ploen Becks lab</strain>
    </source>
</reference>
<feature type="transmembrane region" description="Helical" evidence="12">
    <location>
        <begin position="412"/>
        <end position="433"/>
    </location>
</feature>
<sequence length="600" mass="66793">MSPVNFSAADYAVFGVMLGISALIGFFYAFKDRKKRNTEEFLLGGRNLQIFPVAMSILASFTSAISILGFSQEMYRYGTMYWLIGFSYFLTQPFAAHVYVPMFHKLKITSAYEYLELRFNNTVRVTASLIFCLQMILYMAVVLYTPSVAIQQVLGLPLWVSILITSVVCTVYTSIGGIKAVIWTDTFQVIVMFSGLFAVIIKGIIKVGGISEVWQRIYDSERVDFFDFNPNPFTRHTFWNLIIGGFFTSLTVYGSNQATIQRYLTMKTVKDAQKALYINLVGTFLILTITCITGLIAFAVYFKCDILSSKQVSKGEQILPYLVMDLLGKLPGVPGLFVACVYSAALSTVSSGLNSLAAVCLKDFIQPFWYKNRSLSETKATNISKILAALFGLLTIGVAFLCEYVGATVLQISLSIFGLLGGPLLGVISLGMFCKFANSIGAFVGLVLSTAINLWIGIGAVLHGKPPIPKPVSTEECDLTRVIFKTYSNSTLIPSSQNNFNITYLYRLSYLWYAALSLLVCFIFGIGISLVTGRVGENQIDDNLIFKWSSLLCCKKKEEKKEKTMHGRTNYGIDMTGDFTDKNEHIKMNYLNQDTIVTRF</sequence>
<evidence type="ECO:0000256" key="9">
    <source>
        <dbReference type="ARBA" id="ARBA00023136"/>
    </source>
</evidence>
<dbReference type="PANTHER" id="PTHR42985:SF2">
    <property type="entry name" value="SODIUM-DEPENDENT MULTIVITAMIN TRANSPORTER"/>
    <property type="match status" value="1"/>
</dbReference>
<comment type="caution">
    <text evidence="13">The sequence shown here is derived from an EMBL/GenBank/DDBJ whole genome shotgun (WGS) entry which is preliminary data.</text>
</comment>
<feature type="transmembrane region" description="Helical" evidence="12">
    <location>
        <begin position="156"/>
        <end position="175"/>
    </location>
</feature>
<dbReference type="AlphaFoldDB" id="A0A814FET4"/>
<keyword evidence="8" id="KW-0406">Ion transport</keyword>
<evidence type="ECO:0000256" key="3">
    <source>
        <dbReference type="ARBA" id="ARBA00022448"/>
    </source>
</evidence>
<name>A0A814FET4_9BILA</name>
<evidence type="ECO:0000256" key="6">
    <source>
        <dbReference type="ARBA" id="ARBA00022989"/>
    </source>
</evidence>
<feature type="transmembrane region" description="Helical" evidence="12">
    <location>
        <begin position="237"/>
        <end position="255"/>
    </location>
</feature>
<evidence type="ECO:0000256" key="5">
    <source>
        <dbReference type="ARBA" id="ARBA00022692"/>
    </source>
</evidence>
<feature type="transmembrane region" description="Helical" evidence="12">
    <location>
        <begin position="187"/>
        <end position="205"/>
    </location>
</feature>
<dbReference type="Pfam" id="PF00474">
    <property type="entry name" value="SSF"/>
    <property type="match status" value="1"/>
</dbReference>
<organism evidence="13 14">
    <name type="scientific">Brachionus calyciflorus</name>
    <dbReference type="NCBI Taxonomy" id="104777"/>
    <lineage>
        <taxon>Eukaryota</taxon>
        <taxon>Metazoa</taxon>
        <taxon>Spiralia</taxon>
        <taxon>Gnathifera</taxon>
        <taxon>Rotifera</taxon>
        <taxon>Eurotatoria</taxon>
        <taxon>Monogononta</taxon>
        <taxon>Pseudotrocha</taxon>
        <taxon>Ploima</taxon>
        <taxon>Brachionidae</taxon>
        <taxon>Brachionus</taxon>
    </lineage>
</organism>
<dbReference type="InterPro" id="IPR051163">
    <property type="entry name" value="Sodium:Solute_Symporter_SSF"/>
</dbReference>
<feature type="transmembrane region" description="Helical" evidence="12">
    <location>
        <begin position="276"/>
        <end position="302"/>
    </location>
</feature>
<dbReference type="CDD" id="cd11492">
    <property type="entry name" value="SLC5sbd_NIS-SMVT"/>
    <property type="match status" value="1"/>
</dbReference>
<keyword evidence="6 12" id="KW-1133">Transmembrane helix</keyword>
<comment type="similarity">
    <text evidence="2 11">Belongs to the sodium:solute symporter (SSF) (TC 2.A.21) family.</text>
</comment>
<dbReference type="InterPro" id="IPR001734">
    <property type="entry name" value="Na/solute_symporter"/>
</dbReference>
<dbReference type="NCBIfam" id="TIGR00813">
    <property type="entry name" value="sss"/>
    <property type="match status" value="1"/>
</dbReference>
<feature type="transmembrane region" description="Helical" evidence="12">
    <location>
        <begin position="510"/>
        <end position="531"/>
    </location>
</feature>
<dbReference type="PROSITE" id="PS50283">
    <property type="entry name" value="NA_SOLUT_SYMP_3"/>
    <property type="match status" value="1"/>
</dbReference>
<feature type="transmembrane region" description="Helical" evidence="12">
    <location>
        <begin position="440"/>
        <end position="462"/>
    </location>
</feature>
<dbReference type="Proteomes" id="UP000663879">
    <property type="component" value="Unassembled WGS sequence"/>
</dbReference>
<accession>A0A814FET4</accession>
<evidence type="ECO:0000256" key="12">
    <source>
        <dbReference type="SAM" id="Phobius"/>
    </source>
</evidence>
<keyword evidence="14" id="KW-1185">Reference proteome</keyword>
<evidence type="ECO:0000256" key="2">
    <source>
        <dbReference type="ARBA" id="ARBA00006434"/>
    </source>
</evidence>
<proteinExistence type="inferred from homology"/>
<dbReference type="InterPro" id="IPR038377">
    <property type="entry name" value="Na/Glc_symporter_sf"/>
</dbReference>
<dbReference type="EMBL" id="CAJNOC010003434">
    <property type="protein sequence ID" value="CAF0982331.1"/>
    <property type="molecule type" value="Genomic_DNA"/>
</dbReference>
<evidence type="ECO:0000256" key="8">
    <source>
        <dbReference type="ARBA" id="ARBA00023065"/>
    </source>
</evidence>